<evidence type="ECO:0000313" key="2">
    <source>
        <dbReference type="Proteomes" id="UP000297452"/>
    </source>
</evidence>
<reference evidence="1 2" key="1">
    <citation type="submission" date="2017-12" db="EMBL/GenBank/DDBJ databases">
        <title>Comparative genomics of Botrytis spp.</title>
        <authorList>
            <person name="Valero-Jimenez C.A."/>
            <person name="Tapia P."/>
            <person name="Veloso J."/>
            <person name="Silva-Moreno E."/>
            <person name="Staats M."/>
            <person name="Valdes J.H."/>
            <person name="Van Kan J.A.L."/>
        </authorList>
    </citation>
    <scope>NUCLEOTIDE SEQUENCE [LARGE SCALE GENOMIC DNA]</scope>
    <source>
        <strain evidence="1 2">MUCL2120</strain>
    </source>
</reference>
<accession>A0A4Z1ITR4</accession>
<proteinExistence type="predicted"/>
<evidence type="ECO:0000313" key="1">
    <source>
        <dbReference type="EMBL" id="TGO62730.1"/>
    </source>
</evidence>
<dbReference type="AlphaFoldDB" id="A0A4Z1ITR4"/>
<keyword evidence="2" id="KW-1185">Reference proteome</keyword>
<protein>
    <submittedName>
        <fullName evidence="1">Uncharacterized protein</fullName>
    </submittedName>
</protein>
<organism evidence="1 2">
    <name type="scientific">Botryotinia narcissicola</name>
    <dbReference type="NCBI Taxonomy" id="278944"/>
    <lineage>
        <taxon>Eukaryota</taxon>
        <taxon>Fungi</taxon>
        <taxon>Dikarya</taxon>
        <taxon>Ascomycota</taxon>
        <taxon>Pezizomycotina</taxon>
        <taxon>Leotiomycetes</taxon>
        <taxon>Helotiales</taxon>
        <taxon>Sclerotiniaceae</taxon>
        <taxon>Botryotinia</taxon>
    </lineage>
</organism>
<gene>
    <name evidence="1" type="ORF">BOTNAR_0109g00060</name>
</gene>
<dbReference type="OrthoDB" id="10313891at2759"/>
<sequence>MSSNKNPINNSCKSISGRAHFGDVVVKREGGHSFMSIFNGCTFVFSRQSQAARESTSFPCDICDTSSETVLPTPQPVYNTANGEGELLKPVICKLPTVALREMRADTFHLQMQCSCSESLRESHSRNAQATSHMLDMLPLSQRVATSPNGDEGRANIHAHQGSRSLQGSDDHMEVHACDQMPHDIVADAIEYAGWLPQWVLSVASCCGYETSCLENV</sequence>
<dbReference type="Proteomes" id="UP000297452">
    <property type="component" value="Unassembled WGS sequence"/>
</dbReference>
<name>A0A4Z1ITR4_9HELO</name>
<dbReference type="EMBL" id="PQXJ01000109">
    <property type="protein sequence ID" value="TGO62730.1"/>
    <property type="molecule type" value="Genomic_DNA"/>
</dbReference>
<comment type="caution">
    <text evidence="1">The sequence shown here is derived from an EMBL/GenBank/DDBJ whole genome shotgun (WGS) entry which is preliminary data.</text>
</comment>